<organism evidence="8 9">
    <name type="scientific">Kineosporia succinea</name>
    <dbReference type="NCBI Taxonomy" id="84632"/>
    <lineage>
        <taxon>Bacteria</taxon>
        <taxon>Bacillati</taxon>
        <taxon>Actinomycetota</taxon>
        <taxon>Actinomycetes</taxon>
        <taxon>Kineosporiales</taxon>
        <taxon>Kineosporiaceae</taxon>
        <taxon>Kineosporia</taxon>
    </lineage>
</organism>
<dbReference type="InterPro" id="IPR016032">
    <property type="entry name" value="Sig_transdc_resp-reg_C-effctor"/>
</dbReference>
<dbReference type="InterPro" id="IPR051677">
    <property type="entry name" value="AfsR-DnrI-RedD_regulator"/>
</dbReference>
<dbReference type="SUPFAM" id="SSF48452">
    <property type="entry name" value="TPR-like"/>
    <property type="match status" value="1"/>
</dbReference>
<keyword evidence="3 5" id="KW-0238">DNA-binding</keyword>
<dbReference type="Gene3D" id="3.40.50.300">
    <property type="entry name" value="P-loop containing nucleotide triphosphate hydrolases"/>
    <property type="match status" value="1"/>
</dbReference>
<keyword evidence="2" id="KW-0805">Transcription regulation</keyword>
<dbReference type="InterPro" id="IPR005158">
    <property type="entry name" value="BTAD"/>
</dbReference>
<dbReference type="Gene3D" id="1.10.10.10">
    <property type="entry name" value="Winged helix-like DNA-binding domain superfamily/Winged helix DNA-binding domain"/>
    <property type="match status" value="1"/>
</dbReference>
<evidence type="ECO:0000256" key="5">
    <source>
        <dbReference type="PROSITE-ProRule" id="PRU01091"/>
    </source>
</evidence>
<evidence type="ECO:0000313" key="9">
    <source>
        <dbReference type="Proteomes" id="UP001235712"/>
    </source>
</evidence>
<sequence length="1198" mass="124443">MKAGRPVSAGSPRQRALLALLALSVGVAVPPSRLVDLLWGESPPPAAGNTVQVYVSRLRRLLVTPGELPPLRTVSGMYLLDLPPEAIDSRRFEEASESGRSRLAAGDPVGAAHELRSALQLWRGNSLPDLAGVPGAAASVARLESLRQSTIADRIDAESLLGRHSRLIPELQDLLRRHPLNERFVGQLMTSLYWEGRQAEALAAYAQAAGRLGDELGIDPGPALRELHGRLLRQEVGPIAFVDETDAASSISPDLRSGRPVPVVRAAQASLLTQGGDSARSETEFGSRNLNSGLRGANPVLPGLEPGCSGANPGPPSRIPGPRTGERASSMSVGVIPAQSRPEPMAFRPGPGDLVDAAGEPGPNVPAVPGGPCGPGGSGGPCGSDGPDGPDGPGGPVVDRPGTGSPSAWIAPRRPALAPVVPRPPAHPGDHCAPILPGVPESGGIPVIGTKRTAFGAAFGSGTIGRGAELNTTLELLRRPDVRLVTVAGPGGAGKTRLAAQVVARRLADRGRESMPAPRVLVVPLHDGQDLAARLGRVLDGVPDTPGEPPLDAVCRALAGPPCLLVLDDLEPVHKPVVLALLAHVDGLRVLATARRPLGLPGEQVVGVGPLCLPWAGSGAGDVETVRSADAVRLFRDRARAVLPAFEVTEQNAAAVAALCRTLDGLPLALELTAARSRGSAPHEIGLDLDLENRLTEPGSALGAVLDWTVGRLDETERQVLGRLSLFSGGATLDAAEKVCGPVPGPGQVIDVIGRLADKNLLLIDETGRLGLLSPVRGHARRLMAAEPGHHERAADRHAAYFADFADTLPPLTDRWLDPAEGSRSTGGSGRAVEFDNLTSAAEHARDRDGEVFARLTVALLDQGPGTGRWDLGDDVPARLAQARAANPSPRTAARLAVAGSCLAFFGGNPRAAAEILDGAPTEGVSGTSTIRTALMRAVIERSRGRSEAALAGLEAVHEQLKTARRLPAPLWHAVVNAHADLLDDLGRTAQAIGHWQRSRHRAAAEGDPARLAYPLAMLAQAAQDRGETQLARVLITQARCAADSGGPAIRASVAAAGGVLHLRDGDQAQAVTALREALCEAHRGGRFFTLPRIAGLLGVAHAPADPERAAALLTVSASWCAQRSLVVAGRRERELIAAAEQNLTHAARPSSAVKRAAARGAAVPFGSLSGLLRLDPADVGPRRPIDLTAGDRVVHRQ</sequence>
<evidence type="ECO:0000259" key="7">
    <source>
        <dbReference type="PROSITE" id="PS51755"/>
    </source>
</evidence>
<dbReference type="InterPro" id="IPR027417">
    <property type="entry name" value="P-loop_NTPase"/>
</dbReference>
<keyword evidence="9" id="KW-1185">Reference proteome</keyword>
<feature type="DNA-binding region" description="OmpR/PhoB-type" evidence="5">
    <location>
        <begin position="1"/>
        <end position="82"/>
    </location>
</feature>
<evidence type="ECO:0000256" key="6">
    <source>
        <dbReference type="SAM" id="MobiDB-lite"/>
    </source>
</evidence>
<dbReference type="SUPFAM" id="SSF52540">
    <property type="entry name" value="P-loop containing nucleoside triphosphate hydrolases"/>
    <property type="match status" value="1"/>
</dbReference>
<evidence type="ECO:0000256" key="2">
    <source>
        <dbReference type="ARBA" id="ARBA00023015"/>
    </source>
</evidence>
<dbReference type="SMART" id="SM00862">
    <property type="entry name" value="Trans_reg_C"/>
    <property type="match status" value="1"/>
</dbReference>
<evidence type="ECO:0000256" key="1">
    <source>
        <dbReference type="ARBA" id="ARBA00005820"/>
    </source>
</evidence>
<dbReference type="RefSeq" id="WP_307242034.1">
    <property type="nucleotide sequence ID" value="NZ_JAUSQZ010000001.1"/>
</dbReference>
<feature type="compositionally biased region" description="Gly residues" evidence="6">
    <location>
        <begin position="371"/>
        <end position="383"/>
    </location>
</feature>
<comment type="similarity">
    <text evidence="1">Belongs to the AfsR/DnrI/RedD regulatory family.</text>
</comment>
<dbReference type="Proteomes" id="UP001235712">
    <property type="component" value="Unassembled WGS sequence"/>
</dbReference>
<gene>
    <name evidence="8" type="ORF">J2S57_002565</name>
</gene>
<accession>A0ABT9P2M6</accession>
<dbReference type="InterPro" id="IPR036388">
    <property type="entry name" value="WH-like_DNA-bd_sf"/>
</dbReference>
<dbReference type="PRINTS" id="PR00364">
    <property type="entry name" value="DISEASERSIST"/>
</dbReference>
<protein>
    <submittedName>
        <fullName evidence="8">ATPase/DNA-binding SARP family transcriptional activator</fullName>
    </submittedName>
</protein>
<evidence type="ECO:0000256" key="4">
    <source>
        <dbReference type="ARBA" id="ARBA00023163"/>
    </source>
</evidence>
<feature type="domain" description="OmpR/PhoB-type" evidence="7">
    <location>
        <begin position="1"/>
        <end position="82"/>
    </location>
</feature>
<dbReference type="Pfam" id="PF00486">
    <property type="entry name" value="Trans_reg_C"/>
    <property type="match status" value="1"/>
</dbReference>
<dbReference type="PANTHER" id="PTHR35807">
    <property type="entry name" value="TRANSCRIPTIONAL REGULATOR REDD-RELATED"/>
    <property type="match status" value="1"/>
</dbReference>
<dbReference type="CDD" id="cd15831">
    <property type="entry name" value="BTAD"/>
    <property type="match status" value="1"/>
</dbReference>
<proteinExistence type="inferred from homology"/>
<dbReference type="SMART" id="SM01043">
    <property type="entry name" value="BTAD"/>
    <property type="match status" value="1"/>
</dbReference>
<feature type="region of interest" description="Disordered" evidence="6">
    <location>
        <begin position="274"/>
        <end position="414"/>
    </location>
</feature>
<dbReference type="InterPro" id="IPR001867">
    <property type="entry name" value="OmpR/PhoB-type_DNA-bd"/>
</dbReference>
<evidence type="ECO:0000313" key="8">
    <source>
        <dbReference type="EMBL" id="MDP9826816.1"/>
    </source>
</evidence>
<dbReference type="PANTHER" id="PTHR35807:SF1">
    <property type="entry name" value="TRANSCRIPTIONAL REGULATOR REDD"/>
    <property type="match status" value="1"/>
</dbReference>
<keyword evidence="4" id="KW-0804">Transcription</keyword>
<dbReference type="SUPFAM" id="SSF46894">
    <property type="entry name" value="C-terminal effector domain of the bipartite response regulators"/>
    <property type="match status" value="1"/>
</dbReference>
<comment type="caution">
    <text evidence="8">The sequence shown here is derived from an EMBL/GenBank/DDBJ whole genome shotgun (WGS) entry which is preliminary data.</text>
</comment>
<dbReference type="Pfam" id="PF03704">
    <property type="entry name" value="BTAD"/>
    <property type="match status" value="1"/>
</dbReference>
<name>A0ABT9P2M6_9ACTN</name>
<evidence type="ECO:0000256" key="3">
    <source>
        <dbReference type="ARBA" id="ARBA00023125"/>
    </source>
</evidence>
<reference evidence="8 9" key="1">
    <citation type="submission" date="2023-07" db="EMBL/GenBank/DDBJ databases">
        <title>Sequencing the genomes of 1000 actinobacteria strains.</title>
        <authorList>
            <person name="Klenk H.-P."/>
        </authorList>
    </citation>
    <scope>NUCLEOTIDE SEQUENCE [LARGE SCALE GENOMIC DNA]</scope>
    <source>
        <strain evidence="8 9">DSM 44388</strain>
    </source>
</reference>
<dbReference type="InterPro" id="IPR011990">
    <property type="entry name" value="TPR-like_helical_dom_sf"/>
</dbReference>
<dbReference type="PROSITE" id="PS51755">
    <property type="entry name" value="OMPR_PHOB"/>
    <property type="match status" value="1"/>
</dbReference>
<dbReference type="EMBL" id="JAUSQZ010000001">
    <property type="protein sequence ID" value="MDP9826816.1"/>
    <property type="molecule type" value="Genomic_DNA"/>
</dbReference>
<dbReference type="Gene3D" id="1.25.40.10">
    <property type="entry name" value="Tetratricopeptide repeat domain"/>
    <property type="match status" value="1"/>
</dbReference>
<feature type="compositionally biased region" description="Low complexity" evidence="6">
    <location>
        <begin position="359"/>
        <end position="370"/>
    </location>
</feature>